<protein>
    <submittedName>
        <fullName evidence="1">Uncharacterized protein</fullName>
    </submittedName>
</protein>
<comment type="caution">
    <text evidence="1">The sequence shown here is derived from an EMBL/GenBank/DDBJ whole genome shotgun (WGS) entry which is preliminary data.</text>
</comment>
<sequence>LDPSQRDLHKYDHEDAKQFLARLADQSVSFSTKIVFLLSKDYGFGAVAEWTSLHIKDYAAKLKQAKAEIDKAKPVVYKPTVDEGVHEVRESEEIYVTIPKGAARLIYTLDERDPRHSDNAQKTDNKLDLASLLKDRPNVKIKMRAVDQNGNVSDVISVELVSKERKYEMQVEKDLFGEEEATFKCPDDAEGLMAVLKSVISYGVKRKLLSKDRAQKIETLLSDFNLYK</sequence>
<name>A0A0F9B3I2_9ZZZZ</name>
<dbReference type="EMBL" id="LAZR01054176">
    <property type="protein sequence ID" value="KKK79116.1"/>
    <property type="molecule type" value="Genomic_DNA"/>
</dbReference>
<evidence type="ECO:0000313" key="1">
    <source>
        <dbReference type="EMBL" id="KKK79116.1"/>
    </source>
</evidence>
<proteinExistence type="predicted"/>
<organism evidence="1">
    <name type="scientific">marine sediment metagenome</name>
    <dbReference type="NCBI Taxonomy" id="412755"/>
    <lineage>
        <taxon>unclassified sequences</taxon>
        <taxon>metagenomes</taxon>
        <taxon>ecological metagenomes</taxon>
    </lineage>
</organism>
<reference evidence="1" key="1">
    <citation type="journal article" date="2015" name="Nature">
        <title>Complex archaea that bridge the gap between prokaryotes and eukaryotes.</title>
        <authorList>
            <person name="Spang A."/>
            <person name="Saw J.H."/>
            <person name="Jorgensen S.L."/>
            <person name="Zaremba-Niedzwiedzka K."/>
            <person name="Martijn J."/>
            <person name="Lind A.E."/>
            <person name="van Eijk R."/>
            <person name="Schleper C."/>
            <person name="Guy L."/>
            <person name="Ettema T.J."/>
        </authorList>
    </citation>
    <scope>NUCLEOTIDE SEQUENCE</scope>
</reference>
<feature type="non-terminal residue" evidence="1">
    <location>
        <position position="1"/>
    </location>
</feature>
<accession>A0A0F9B3I2</accession>
<gene>
    <name evidence="1" type="ORF">LCGC14_2836740</name>
</gene>
<dbReference type="AlphaFoldDB" id="A0A0F9B3I2"/>